<feature type="domain" description="Caspase family p20" evidence="5">
    <location>
        <begin position="269"/>
        <end position="364"/>
    </location>
</feature>
<dbReference type="GO" id="GO:0042981">
    <property type="term" value="P:regulation of apoptotic process"/>
    <property type="evidence" value="ECO:0007669"/>
    <property type="project" value="InterPro"/>
</dbReference>
<dbReference type="InterPro" id="IPR001875">
    <property type="entry name" value="DED_dom"/>
</dbReference>
<gene>
    <name evidence="7 8 9 10" type="primary">CFLAR</name>
</gene>
<dbReference type="RefSeq" id="XP_020667408.2">
    <property type="nucleotide sequence ID" value="XM_020811749.2"/>
</dbReference>
<dbReference type="GO" id="GO:0006508">
    <property type="term" value="P:proteolysis"/>
    <property type="evidence" value="ECO:0007669"/>
    <property type="project" value="InterPro"/>
</dbReference>
<keyword evidence="6" id="KW-1185">Reference proteome</keyword>
<dbReference type="OrthoDB" id="8816507at2759"/>
<evidence type="ECO:0000313" key="7">
    <source>
        <dbReference type="RefSeq" id="XP_020667408.2"/>
    </source>
</evidence>
<dbReference type="KEGG" id="pvt:110089016"/>
<dbReference type="CDD" id="cd08337">
    <property type="entry name" value="DED_c-FLIP_r1"/>
    <property type="match status" value="1"/>
</dbReference>
<dbReference type="PANTHER" id="PTHR48169:SF3">
    <property type="entry name" value="CASP8 AND FADD LIKE APOPTOSIS REGULATOR"/>
    <property type="match status" value="1"/>
</dbReference>
<proteinExistence type="inferred from homology"/>
<dbReference type="RefSeq" id="XP_072835050.1">
    <property type="nucleotide sequence ID" value="XM_072978949.1"/>
</dbReference>
<dbReference type="PANTHER" id="PTHR48169">
    <property type="entry name" value="DED DOMAIN-CONTAINING PROTEIN"/>
    <property type="match status" value="1"/>
</dbReference>
<dbReference type="PROSITE" id="PS50168">
    <property type="entry name" value="DED"/>
    <property type="match status" value="2"/>
</dbReference>
<keyword evidence="3" id="KW-0677">Repeat</keyword>
<dbReference type="SMART" id="SM00115">
    <property type="entry name" value="CASc"/>
    <property type="match status" value="1"/>
</dbReference>
<comment type="similarity">
    <text evidence="1">Belongs to the peptidase C14A family.</text>
</comment>
<evidence type="ECO:0000313" key="10">
    <source>
        <dbReference type="RefSeq" id="XP_072835050.1"/>
    </source>
</evidence>
<evidence type="ECO:0000259" key="4">
    <source>
        <dbReference type="PROSITE" id="PS50168"/>
    </source>
</evidence>
<feature type="domain" description="DED" evidence="4">
    <location>
        <begin position="97"/>
        <end position="177"/>
    </location>
</feature>
<keyword evidence="2" id="KW-0053">Apoptosis</keyword>
<dbReference type="InterPro" id="IPR015917">
    <property type="entry name" value="Pept_C14A"/>
</dbReference>
<dbReference type="GO" id="GO:0006915">
    <property type="term" value="P:apoptotic process"/>
    <property type="evidence" value="ECO:0007669"/>
    <property type="project" value="UniProtKB-KW"/>
</dbReference>
<dbReference type="AlphaFoldDB" id="A0A6J0V9V6"/>
<evidence type="ECO:0000313" key="9">
    <source>
        <dbReference type="RefSeq" id="XP_072835042.1"/>
    </source>
</evidence>
<evidence type="ECO:0000256" key="2">
    <source>
        <dbReference type="ARBA" id="ARBA00022703"/>
    </source>
</evidence>
<evidence type="ECO:0000256" key="1">
    <source>
        <dbReference type="ARBA" id="ARBA00010134"/>
    </source>
</evidence>
<reference evidence="6 7" key="1">
    <citation type="submission" date="2025-05" db="UniProtKB">
        <authorList>
            <consortium name="RefSeq"/>
        </authorList>
    </citation>
    <scope>NUCLEOTIDE SEQUENCE [LARGE SCALE GENOMIC DNA]</scope>
</reference>
<dbReference type="Pfam" id="PF00656">
    <property type="entry name" value="Peptidase_C14"/>
    <property type="match status" value="1"/>
</dbReference>
<evidence type="ECO:0000259" key="5">
    <source>
        <dbReference type="PROSITE" id="PS50208"/>
    </source>
</evidence>
<evidence type="ECO:0000313" key="6">
    <source>
        <dbReference type="Proteomes" id="UP001652642"/>
    </source>
</evidence>
<dbReference type="CTD" id="8837"/>
<name>A0A6J0V9V6_9SAUR</name>
<dbReference type="Gene3D" id="1.10.533.10">
    <property type="entry name" value="Death Domain, Fas"/>
    <property type="match status" value="2"/>
</dbReference>
<dbReference type="CDD" id="cd08340">
    <property type="entry name" value="DED_c-FLIP_r2"/>
    <property type="match status" value="1"/>
</dbReference>
<dbReference type="PROSITE" id="PS50208">
    <property type="entry name" value="CASPASE_P20"/>
    <property type="match status" value="1"/>
</dbReference>
<dbReference type="InterPro" id="IPR011600">
    <property type="entry name" value="Pept_C14_caspase"/>
</dbReference>
<dbReference type="GO" id="GO:0005737">
    <property type="term" value="C:cytoplasm"/>
    <property type="evidence" value="ECO:0007669"/>
    <property type="project" value="UniProtKB-ARBA"/>
</dbReference>
<dbReference type="InterPro" id="IPR029030">
    <property type="entry name" value="Caspase-like_dom_sf"/>
</dbReference>
<dbReference type="SMART" id="SM00031">
    <property type="entry name" value="DED"/>
    <property type="match status" value="2"/>
</dbReference>
<dbReference type="Proteomes" id="UP001652642">
    <property type="component" value="Chromosome 1"/>
</dbReference>
<dbReference type="GeneID" id="110089016"/>
<dbReference type="RefSeq" id="XP_020667409.2">
    <property type="nucleotide sequence ID" value="XM_020811750.2"/>
</dbReference>
<accession>A0A6J0V9V6</accession>
<dbReference type="Pfam" id="PF01335">
    <property type="entry name" value="DED"/>
    <property type="match status" value="2"/>
</dbReference>
<organism evidence="6 8">
    <name type="scientific">Pogona vitticeps</name>
    <name type="common">central bearded dragon</name>
    <dbReference type="NCBI Taxonomy" id="103695"/>
    <lineage>
        <taxon>Eukaryota</taxon>
        <taxon>Metazoa</taxon>
        <taxon>Chordata</taxon>
        <taxon>Craniata</taxon>
        <taxon>Vertebrata</taxon>
        <taxon>Euteleostomi</taxon>
        <taxon>Lepidosauria</taxon>
        <taxon>Squamata</taxon>
        <taxon>Bifurcata</taxon>
        <taxon>Unidentata</taxon>
        <taxon>Episquamata</taxon>
        <taxon>Toxicofera</taxon>
        <taxon>Iguania</taxon>
        <taxon>Acrodonta</taxon>
        <taxon>Agamidae</taxon>
        <taxon>Amphibolurinae</taxon>
        <taxon>Pogona</taxon>
    </lineage>
</organism>
<evidence type="ECO:0000256" key="3">
    <source>
        <dbReference type="ARBA" id="ARBA00022737"/>
    </source>
</evidence>
<evidence type="ECO:0000313" key="8">
    <source>
        <dbReference type="RefSeq" id="XP_020667409.2"/>
    </source>
</evidence>
<dbReference type="Gene3D" id="3.40.50.1460">
    <property type="match status" value="1"/>
</dbReference>
<dbReference type="SUPFAM" id="SSF52129">
    <property type="entry name" value="Caspase-like"/>
    <property type="match status" value="1"/>
</dbReference>
<feature type="domain" description="DED" evidence="4">
    <location>
        <begin position="6"/>
        <end position="78"/>
    </location>
</feature>
<dbReference type="RefSeq" id="XP_072835042.1">
    <property type="nucleotide sequence ID" value="XM_072978941.1"/>
</dbReference>
<dbReference type="InterPro" id="IPR001309">
    <property type="entry name" value="Pept_C14_p20"/>
</dbReference>
<sequence>MTAYRVPAALLHQIEQELDLDEKETMLFLCRDLIPEGSEMDVRKLFVALNEKEMLAPLGLPELLYRVKRFDLLKKLLNMGRAAVESSLARCPPMVSRYRVLMSEISEDLDKDDLSSLVFLLMSERGGSHMKMAKDKSFLSIVVDLEKRDRISPDHLDLIEDCFRHIHRNDLVKRIQKYKWEVSAPVHPISAPPVYGNTLQASFPKLSLADPPLITEKRRSLNGECPPQAEQVHISIPETGGAPAQVLKKYRMQSQPLGVCLIIDCIGNDAAMLADTFRALRFEVHCHLFLNVDSMVRELHTAARLKEHKDYDCFVCILVSRGDHQNIFCTDQLVPGFPLERVKSFFTGGMCNDLLGKPKLFFIQNYIESGGWQDDTSLVEADGDLCTIPQVADILWSQSMVDASALEKSPGSSSYYLTALAKLLTDPHKRKFPLLDILVELNNRVYERNRTNPTELYSLFLKHTLRKKLFLSTS</sequence>
<dbReference type="SUPFAM" id="SSF47986">
    <property type="entry name" value="DEATH domain"/>
    <property type="match status" value="2"/>
</dbReference>
<dbReference type="GO" id="GO:0004197">
    <property type="term" value="F:cysteine-type endopeptidase activity"/>
    <property type="evidence" value="ECO:0007669"/>
    <property type="project" value="InterPro"/>
</dbReference>
<dbReference type="InterPro" id="IPR011029">
    <property type="entry name" value="DEATH-like_dom_sf"/>
</dbReference>
<protein>
    <submittedName>
        <fullName evidence="7 8">CASP8 and FADD-like apoptosis regulator isoform X1</fullName>
    </submittedName>
</protein>